<reference evidence="2" key="1">
    <citation type="submission" date="2021-01" db="EMBL/GenBank/DDBJ databases">
        <authorList>
            <person name="Corre E."/>
            <person name="Pelletier E."/>
            <person name="Niang G."/>
            <person name="Scheremetjew M."/>
            <person name="Finn R."/>
            <person name="Kale V."/>
            <person name="Holt S."/>
            <person name="Cochrane G."/>
            <person name="Meng A."/>
            <person name="Brown T."/>
            <person name="Cohen L."/>
        </authorList>
    </citation>
    <scope>NUCLEOTIDE SEQUENCE</scope>
    <source>
        <strain evidence="2">CCMP1594</strain>
    </source>
</reference>
<sequence>MAERKPATASCVATFRKNGDVYAISHAHKATGYKAQPSSSNFDGTTTYKNSYCHAAGLGSTSKPLVPYNANSARNRLPVQFTGDAGAKRNGTGAKKDNPISGGTRDSAARFVTTNQRTFVQHKGTPIGYSNQGIVAEQSKWIHKRQAD</sequence>
<feature type="region of interest" description="Disordered" evidence="1">
    <location>
        <begin position="80"/>
        <end position="106"/>
    </location>
</feature>
<organism evidence="2">
    <name type="scientific">Eutreptiella gymnastica</name>
    <dbReference type="NCBI Taxonomy" id="73025"/>
    <lineage>
        <taxon>Eukaryota</taxon>
        <taxon>Discoba</taxon>
        <taxon>Euglenozoa</taxon>
        <taxon>Euglenida</taxon>
        <taxon>Spirocuta</taxon>
        <taxon>Euglenophyceae</taxon>
        <taxon>Eutreptiales</taxon>
        <taxon>Eutreptiaceae</taxon>
        <taxon>Eutreptiella</taxon>
    </lineage>
</organism>
<gene>
    <name evidence="2" type="ORF">EGYM00163_LOCUS160</name>
</gene>
<evidence type="ECO:0000256" key="1">
    <source>
        <dbReference type="SAM" id="MobiDB-lite"/>
    </source>
</evidence>
<name>A0A7S4C7X4_9EUGL</name>
<proteinExistence type="predicted"/>
<dbReference type="EMBL" id="HBJA01000660">
    <property type="protein sequence ID" value="CAE0789047.1"/>
    <property type="molecule type" value="Transcribed_RNA"/>
</dbReference>
<evidence type="ECO:0000313" key="2">
    <source>
        <dbReference type="EMBL" id="CAE0789047.1"/>
    </source>
</evidence>
<dbReference type="AlphaFoldDB" id="A0A7S4C7X4"/>
<accession>A0A7S4C7X4</accession>
<protein>
    <submittedName>
        <fullName evidence="2">Uncharacterized protein</fullName>
    </submittedName>
</protein>